<reference evidence="1 2" key="1">
    <citation type="submission" date="2024-06" db="EMBL/GenBank/DDBJ databases">
        <title>The Natural Products Discovery Center: Release of the First 8490 Sequenced Strains for Exploring Actinobacteria Biosynthetic Diversity.</title>
        <authorList>
            <person name="Kalkreuter E."/>
            <person name="Kautsar S.A."/>
            <person name="Yang D."/>
            <person name="Bader C.D."/>
            <person name="Teijaro C.N."/>
            <person name="Fluegel L."/>
            <person name="Davis C.M."/>
            <person name="Simpson J.R."/>
            <person name="Lauterbach L."/>
            <person name="Steele A.D."/>
            <person name="Gui C."/>
            <person name="Meng S."/>
            <person name="Li G."/>
            <person name="Viehrig K."/>
            <person name="Ye F."/>
            <person name="Su P."/>
            <person name="Kiefer A.F."/>
            <person name="Nichols A."/>
            <person name="Cepeda A.J."/>
            <person name="Yan W."/>
            <person name="Fan B."/>
            <person name="Jiang Y."/>
            <person name="Adhikari A."/>
            <person name="Zheng C.-J."/>
            <person name="Schuster L."/>
            <person name="Cowan T.M."/>
            <person name="Smanski M.J."/>
            <person name="Chevrette M.G."/>
            <person name="De Carvalho L.P.S."/>
            <person name="Shen B."/>
        </authorList>
    </citation>
    <scope>NUCLEOTIDE SEQUENCE [LARGE SCALE GENOMIC DNA]</scope>
    <source>
        <strain evidence="1 2">NPDC052347</strain>
    </source>
</reference>
<evidence type="ECO:0000313" key="1">
    <source>
        <dbReference type="EMBL" id="MEV5508823.1"/>
    </source>
</evidence>
<dbReference type="Proteomes" id="UP001552594">
    <property type="component" value="Unassembled WGS sequence"/>
</dbReference>
<evidence type="ECO:0000313" key="2">
    <source>
        <dbReference type="Proteomes" id="UP001552594"/>
    </source>
</evidence>
<sequence>MTHQNLSDAELIALDVPLMIRYGVLFGGAHRTALFGDGAVAAALAAEREGVLPRSLRYLGEVVRRAGLRTASGLPEPLPGRGASVMAQEWLATAASVAKGIDDDETMARWLEAVATVLVLRASEFGRRS</sequence>
<gene>
    <name evidence="1" type="ORF">AB0L16_20635</name>
</gene>
<organism evidence="1 2">
    <name type="scientific">Streptomyces orinoci</name>
    <name type="common">Streptoverticillium orinoci</name>
    <dbReference type="NCBI Taxonomy" id="67339"/>
    <lineage>
        <taxon>Bacteria</taxon>
        <taxon>Bacillati</taxon>
        <taxon>Actinomycetota</taxon>
        <taxon>Actinomycetes</taxon>
        <taxon>Kitasatosporales</taxon>
        <taxon>Streptomycetaceae</taxon>
        <taxon>Streptomyces</taxon>
    </lineage>
</organism>
<accession>A0ABV3K0Z0</accession>
<dbReference type="RefSeq" id="WP_109284605.1">
    <property type="nucleotide sequence ID" value="NZ_JBFAUK010000016.1"/>
</dbReference>
<name>A0ABV3K0Z0_STRON</name>
<keyword evidence="2" id="KW-1185">Reference proteome</keyword>
<dbReference type="EMBL" id="JBFAUK010000016">
    <property type="protein sequence ID" value="MEV5508823.1"/>
    <property type="molecule type" value="Genomic_DNA"/>
</dbReference>
<protein>
    <submittedName>
        <fullName evidence="1">Uncharacterized protein</fullName>
    </submittedName>
</protein>
<proteinExistence type="predicted"/>
<comment type="caution">
    <text evidence="1">The sequence shown here is derived from an EMBL/GenBank/DDBJ whole genome shotgun (WGS) entry which is preliminary data.</text>
</comment>